<dbReference type="Gene3D" id="3.90.70.10">
    <property type="entry name" value="Cysteine proteinases"/>
    <property type="match status" value="1"/>
</dbReference>
<dbReference type="InterPro" id="IPR036365">
    <property type="entry name" value="PGBD-like_sf"/>
</dbReference>
<dbReference type="EMBL" id="LWMW01000011">
    <property type="protein sequence ID" value="KZX17729.1"/>
    <property type="molecule type" value="Genomic_DNA"/>
</dbReference>
<dbReference type="OrthoDB" id="78164at2157"/>
<dbReference type="Proteomes" id="UP000077275">
    <property type="component" value="Unassembled WGS sequence"/>
</dbReference>
<protein>
    <submittedName>
        <fullName evidence="2">Peptidase C39 family protein</fullName>
    </submittedName>
</protein>
<dbReference type="InterPro" id="IPR039564">
    <property type="entry name" value="Peptidase_C39-like"/>
</dbReference>
<evidence type="ECO:0000259" key="1">
    <source>
        <dbReference type="Pfam" id="PF13529"/>
    </source>
</evidence>
<dbReference type="InterPro" id="IPR036366">
    <property type="entry name" value="PGBDSf"/>
</dbReference>
<dbReference type="Gene3D" id="1.10.101.10">
    <property type="entry name" value="PGBD-like superfamily/PGBD"/>
    <property type="match status" value="1"/>
</dbReference>
<reference evidence="2 3" key="1">
    <citation type="submission" date="2016-04" db="EMBL/GenBank/DDBJ databases">
        <title>Genome sequence of Methanobrevibacter cuticularis DSM 11139.</title>
        <authorList>
            <person name="Poehlein A."/>
            <person name="Seedorf H."/>
            <person name="Daniel R."/>
        </authorList>
    </citation>
    <scope>NUCLEOTIDE SEQUENCE [LARGE SCALE GENOMIC DNA]</scope>
    <source>
        <strain evidence="2 3">DSM 11139</strain>
    </source>
</reference>
<name>A0A166FJ34_9EURY</name>
<dbReference type="SUPFAM" id="SSF54001">
    <property type="entry name" value="Cysteine proteinases"/>
    <property type="match status" value="1"/>
</dbReference>
<dbReference type="Pfam" id="PF13529">
    <property type="entry name" value="Peptidase_C39_2"/>
    <property type="match status" value="1"/>
</dbReference>
<gene>
    <name evidence="2" type="ORF">MBCUT_00230</name>
</gene>
<comment type="caution">
    <text evidence="2">The sequence shown here is derived from an EMBL/GenBank/DDBJ whole genome shotgun (WGS) entry which is preliminary data.</text>
</comment>
<dbReference type="InterPro" id="IPR038765">
    <property type="entry name" value="Papain-like_cys_pep_sf"/>
</dbReference>
<proteinExistence type="predicted"/>
<dbReference type="STRING" id="47311.MBCUT_00230"/>
<dbReference type="RefSeq" id="WP_067257166.1">
    <property type="nucleotide sequence ID" value="NZ_LWMW01000011.1"/>
</dbReference>
<evidence type="ECO:0000313" key="2">
    <source>
        <dbReference type="EMBL" id="KZX17729.1"/>
    </source>
</evidence>
<organism evidence="2 3">
    <name type="scientific">Methanobrevibacter cuticularis</name>
    <dbReference type="NCBI Taxonomy" id="47311"/>
    <lineage>
        <taxon>Archaea</taxon>
        <taxon>Methanobacteriati</taxon>
        <taxon>Methanobacteriota</taxon>
        <taxon>Methanomada group</taxon>
        <taxon>Methanobacteria</taxon>
        <taxon>Methanobacteriales</taxon>
        <taxon>Methanobacteriaceae</taxon>
        <taxon>Methanobrevibacter</taxon>
    </lineage>
</organism>
<accession>A0A166FJ34</accession>
<dbReference type="AlphaFoldDB" id="A0A166FJ34"/>
<dbReference type="PATRIC" id="fig|47311.3.peg.31"/>
<feature type="domain" description="Peptidase C39-like" evidence="1">
    <location>
        <begin position="67"/>
        <end position="187"/>
    </location>
</feature>
<dbReference type="SUPFAM" id="SSF47090">
    <property type="entry name" value="PGBD-like"/>
    <property type="match status" value="1"/>
</dbReference>
<evidence type="ECO:0000313" key="3">
    <source>
        <dbReference type="Proteomes" id="UP000077275"/>
    </source>
</evidence>
<sequence>MGLYKRSIDGEYGKFTSDAVKLLQKKQDNSQDGWFDQKTCAKSDLNMSKSGTSSNQSTSIVNVKELKISFKSQPDIVTCGPTSLSMAFSYYGVNVSIETLRKLCKTDSDGTTPSNLVKAVPQANKNFILVEEDYKNFEQIIKHISTKNPLIIQLQTIAELGYLGSYGHYVALTGYSKSAQTVKIADPSRTIK</sequence>
<keyword evidence="3" id="KW-1185">Reference proteome</keyword>